<keyword evidence="8" id="KW-1185">Reference proteome</keyword>
<dbReference type="GO" id="GO:0043709">
    <property type="term" value="P:cell adhesion involved in single-species biofilm formation"/>
    <property type="evidence" value="ECO:0007669"/>
    <property type="project" value="TreeGrafter"/>
</dbReference>
<evidence type="ECO:0000256" key="3">
    <source>
        <dbReference type="ARBA" id="ARBA00015125"/>
    </source>
</evidence>
<dbReference type="GO" id="GO:0052621">
    <property type="term" value="F:diguanylate cyclase activity"/>
    <property type="evidence" value="ECO:0007669"/>
    <property type="project" value="UniProtKB-EC"/>
</dbReference>
<feature type="domain" description="GGDEF" evidence="6">
    <location>
        <begin position="315"/>
        <end position="445"/>
    </location>
</feature>
<dbReference type="InterPro" id="IPR029787">
    <property type="entry name" value="Nucleotide_cyclase"/>
</dbReference>
<dbReference type="SUPFAM" id="SSF46458">
    <property type="entry name" value="Globin-like"/>
    <property type="match status" value="1"/>
</dbReference>
<dbReference type="PROSITE" id="PS50887">
    <property type="entry name" value="GGDEF"/>
    <property type="match status" value="1"/>
</dbReference>
<evidence type="ECO:0000313" key="8">
    <source>
        <dbReference type="Proteomes" id="UP000606935"/>
    </source>
</evidence>
<accession>A0A917YV70</accession>
<dbReference type="FunFam" id="3.30.70.270:FF:000001">
    <property type="entry name" value="Diguanylate cyclase domain protein"/>
    <property type="match status" value="1"/>
</dbReference>
<dbReference type="GO" id="GO:1902201">
    <property type="term" value="P:negative regulation of bacterial-type flagellum-dependent cell motility"/>
    <property type="evidence" value="ECO:0007669"/>
    <property type="project" value="TreeGrafter"/>
</dbReference>
<sequence>MIDHYYYGSIFTPQTNALLERIQPLIEPNLTRYVDKFYDVLLSDPGSAKFLSNELVEQRLKTSMTKWLRETTKPKTKEYVVDSMRYHQSVGEVHARAEIPMSLVDVGMTILKGEIFTTLILAKHSTQETAEAVTTLNRLLDSALSIINDSYMRGKVTNERTSQEFITASSAQEVALEIERIKSSIYQWMTSTLLAHKFSTDAFNESLFQKDFGLWIRHKLPLISADTKRAGDINAALELADQACTALAKSDTENEREQAAKLTDTLKEIIWLLTDEADRNLAKESKQDSLTTLLDRRFLSPILQQETAMALQGQNSFSVIMLDLDHFKRINDIYGHGAGDIVLRHASKTIKDKIRLTDYVFRYGGEEVLVVAPELGLEDAVKLAERIRVGIEQLHIELADQRHVKATASLGVATFNGHPDYQRLLNEADAKLYEAKRSGRNCVRY</sequence>
<evidence type="ECO:0000256" key="4">
    <source>
        <dbReference type="ARBA" id="ARBA00029839"/>
    </source>
</evidence>
<dbReference type="CDD" id="cd01949">
    <property type="entry name" value="GGDEF"/>
    <property type="match status" value="1"/>
</dbReference>
<comment type="catalytic activity">
    <reaction evidence="5">
        <text>2 GTP = 3',3'-c-di-GMP + 2 diphosphate</text>
        <dbReference type="Rhea" id="RHEA:24898"/>
        <dbReference type="ChEBI" id="CHEBI:33019"/>
        <dbReference type="ChEBI" id="CHEBI:37565"/>
        <dbReference type="ChEBI" id="CHEBI:58805"/>
        <dbReference type="EC" id="2.7.7.65"/>
    </reaction>
</comment>
<dbReference type="SUPFAM" id="SSF55073">
    <property type="entry name" value="Nucleotide cyclase"/>
    <property type="match status" value="1"/>
</dbReference>
<proteinExistence type="predicted"/>
<dbReference type="Gene3D" id="1.10.490.10">
    <property type="entry name" value="Globins"/>
    <property type="match status" value="1"/>
</dbReference>
<dbReference type="AlphaFoldDB" id="A0A917YV70"/>
<dbReference type="InterPro" id="IPR050469">
    <property type="entry name" value="Diguanylate_Cyclase"/>
</dbReference>
<reference evidence="7" key="1">
    <citation type="journal article" date="2014" name="Int. J. Syst. Evol. Microbiol.">
        <title>Complete genome sequence of Corynebacterium casei LMG S-19264T (=DSM 44701T), isolated from a smear-ripened cheese.</title>
        <authorList>
            <consortium name="US DOE Joint Genome Institute (JGI-PGF)"/>
            <person name="Walter F."/>
            <person name="Albersmeier A."/>
            <person name="Kalinowski J."/>
            <person name="Ruckert C."/>
        </authorList>
    </citation>
    <scope>NUCLEOTIDE SEQUENCE</scope>
    <source>
        <strain evidence="7">CGMCC 1.7086</strain>
    </source>
</reference>
<dbReference type="InterPro" id="IPR043128">
    <property type="entry name" value="Rev_trsase/Diguanyl_cyclase"/>
</dbReference>
<dbReference type="GO" id="GO:0020037">
    <property type="term" value="F:heme binding"/>
    <property type="evidence" value="ECO:0007669"/>
    <property type="project" value="InterPro"/>
</dbReference>
<dbReference type="Pfam" id="PF11563">
    <property type="entry name" value="Protoglobin"/>
    <property type="match status" value="1"/>
</dbReference>
<evidence type="ECO:0000259" key="6">
    <source>
        <dbReference type="PROSITE" id="PS50887"/>
    </source>
</evidence>
<dbReference type="EC" id="2.7.7.65" evidence="2"/>
<evidence type="ECO:0000256" key="5">
    <source>
        <dbReference type="ARBA" id="ARBA00034247"/>
    </source>
</evidence>
<dbReference type="InterPro" id="IPR044398">
    <property type="entry name" value="Globin-sensor_dom"/>
</dbReference>
<reference evidence="7" key="2">
    <citation type="submission" date="2020-09" db="EMBL/GenBank/DDBJ databases">
        <authorList>
            <person name="Sun Q."/>
            <person name="Zhou Y."/>
        </authorList>
    </citation>
    <scope>NUCLEOTIDE SEQUENCE</scope>
    <source>
        <strain evidence="7">CGMCC 1.7086</strain>
    </source>
</reference>
<dbReference type="InterPro" id="IPR009050">
    <property type="entry name" value="Globin-like_sf"/>
</dbReference>
<dbReference type="InterPro" id="IPR000160">
    <property type="entry name" value="GGDEF_dom"/>
</dbReference>
<dbReference type="NCBIfam" id="TIGR00254">
    <property type="entry name" value="GGDEF"/>
    <property type="match status" value="1"/>
</dbReference>
<name>A0A917YV70_9ALTE</name>
<dbReference type="PANTHER" id="PTHR45138:SF9">
    <property type="entry name" value="DIGUANYLATE CYCLASE DGCM-RELATED"/>
    <property type="match status" value="1"/>
</dbReference>
<comment type="caution">
    <text evidence="7">The sequence shown here is derived from an EMBL/GenBank/DDBJ whole genome shotgun (WGS) entry which is preliminary data.</text>
</comment>
<dbReference type="GO" id="GO:0019825">
    <property type="term" value="F:oxygen binding"/>
    <property type="evidence" value="ECO:0007669"/>
    <property type="project" value="InterPro"/>
</dbReference>
<evidence type="ECO:0000313" key="7">
    <source>
        <dbReference type="EMBL" id="GGO67298.1"/>
    </source>
</evidence>
<comment type="cofactor">
    <cofactor evidence="1">
        <name>Mg(2+)</name>
        <dbReference type="ChEBI" id="CHEBI:18420"/>
    </cofactor>
</comment>
<dbReference type="SMART" id="SM00267">
    <property type="entry name" value="GGDEF"/>
    <property type="match status" value="1"/>
</dbReference>
<dbReference type="Gene3D" id="3.30.70.270">
    <property type="match status" value="1"/>
</dbReference>
<dbReference type="EMBL" id="BMLS01000002">
    <property type="protein sequence ID" value="GGO67298.1"/>
    <property type="molecule type" value="Genomic_DNA"/>
</dbReference>
<evidence type="ECO:0000256" key="2">
    <source>
        <dbReference type="ARBA" id="ARBA00012528"/>
    </source>
</evidence>
<dbReference type="GO" id="GO:0005886">
    <property type="term" value="C:plasma membrane"/>
    <property type="evidence" value="ECO:0007669"/>
    <property type="project" value="TreeGrafter"/>
</dbReference>
<dbReference type="PANTHER" id="PTHR45138">
    <property type="entry name" value="REGULATORY COMPONENTS OF SENSORY TRANSDUCTION SYSTEM"/>
    <property type="match status" value="1"/>
</dbReference>
<gene>
    <name evidence="7" type="ORF">GCM10010982_13420</name>
</gene>
<dbReference type="Pfam" id="PF00990">
    <property type="entry name" value="GGDEF"/>
    <property type="match status" value="1"/>
</dbReference>
<protein>
    <recommendedName>
        <fullName evidence="3">Diguanylate cyclase DosC</fullName>
        <ecNumber evidence="2">2.7.7.65</ecNumber>
    </recommendedName>
    <alternativeName>
        <fullName evidence="4">Direct oxygen-sensing cyclase</fullName>
    </alternativeName>
</protein>
<evidence type="ECO:0000256" key="1">
    <source>
        <dbReference type="ARBA" id="ARBA00001946"/>
    </source>
</evidence>
<dbReference type="InterPro" id="IPR012292">
    <property type="entry name" value="Globin/Proto"/>
</dbReference>
<organism evidence="7 8">
    <name type="scientific">Bowmanella pacifica</name>
    <dbReference type="NCBI Taxonomy" id="502051"/>
    <lineage>
        <taxon>Bacteria</taxon>
        <taxon>Pseudomonadati</taxon>
        <taxon>Pseudomonadota</taxon>
        <taxon>Gammaproteobacteria</taxon>
        <taxon>Alteromonadales</taxon>
        <taxon>Alteromonadaceae</taxon>
        <taxon>Bowmanella</taxon>
    </lineage>
</organism>
<dbReference type="Proteomes" id="UP000606935">
    <property type="component" value="Unassembled WGS sequence"/>
</dbReference>